<protein>
    <submittedName>
        <fullName evidence="1">Uncharacterized protein</fullName>
    </submittedName>
</protein>
<accession>A0ABW2QMN4</accession>
<organism evidence="1 2">
    <name type="scientific">Hydrogenophaga atypica</name>
    <dbReference type="NCBI Taxonomy" id="249409"/>
    <lineage>
        <taxon>Bacteria</taxon>
        <taxon>Pseudomonadati</taxon>
        <taxon>Pseudomonadota</taxon>
        <taxon>Betaproteobacteria</taxon>
        <taxon>Burkholderiales</taxon>
        <taxon>Comamonadaceae</taxon>
        <taxon>Hydrogenophaga</taxon>
    </lineage>
</organism>
<gene>
    <name evidence="1" type="ORF">ACFQPB_11300</name>
</gene>
<evidence type="ECO:0000313" key="2">
    <source>
        <dbReference type="Proteomes" id="UP001596501"/>
    </source>
</evidence>
<keyword evidence="2" id="KW-1185">Reference proteome</keyword>
<dbReference type="EMBL" id="JBHTCA010000006">
    <property type="protein sequence ID" value="MFC7409447.1"/>
    <property type="molecule type" value="Genomic_DNA"/>
</dbReference>
<evidence type="ECO:0000313" key="1">
    <source>
        <dbReference type="EMBL" id="MFC7409447.1"/>
    </source>
</evidence>
<comment type="caution">
    <text evidence="1">The sequence shown here is derived from an EMBL/GenBank/DDBJ whole genome shotgun (WGS) entry which is preliminary data.</text>
</comment>
<name>A0ABW2QMN4_9BURK</name>
<sequence length="73" mass="7849">MGAITVKQCCHSSVQAPRFQVIAGDKIMKKHDGIIDFVVVTSIFSPETLDVTLANGRVTSIDSSQVVALMLDD</sequence>
<reference evidence="2" key="1">
    <citation type="journal article" date="2019" name="Int. J. Syst. Evol. Microbiol.">
        <title>The Global Catalogue of Microorganisms (GCM) 10K type strain sequencing project: providing services to taxonomists for standard genome sequencing and annotation.</title>
        <authorList>
            <consortium name="The Broad Institute Genomics Platform"/>
            <consortium name="The Broad Institute Genome Sequencing Center for Infectious Disease"/>
            <person name="Wu L."/>
            <person name="Ma J."/>
        </authorList>
    </citation>
    <scope>NUCLEOTIDE SEQUENCE [LARGE SCALE GENOMIC DNA]</scope>
    <source>
        <strain evidence="2">CGMCC 1.12371</strain>
    </source>
</reference>
<dbReference type="Proteomes" id="UP001596501">
    <property type="component" value="Unassembled WGS sequence"/>
</dbReference>
<proteinExistence type="predicted"/>